<organism evidence="2 3">
    <name type="scientific">Ferroplasma acidiphilum</name>
    <dbReference type="NCBI Taxonomy" id="74969"/>
    <lineage>
        <taxon>Archaea</taxon>
        <taxon>Methanobacteriati</taxon>
        <taxon>Thermoplasmatota</taxon>
        <taxon>Thermoplasmata</taxon>
        <taxon>Thermoplasmatales</taxon>
        <taxon>Ferroplasmaceae</taxon>
        <taxon>Ferroplasma</taxon>
    </lineage>
</organism>
<dbReference type="RefSeq" id="WP_201800996.1">
    <property type="nucleotide sequence ID" value="NZ_JABGBP010000390.1"/>
</dbReference>
<protein>
    <recommendedName>
        <fullName evidence="1">PLD phosphodiesterase domain-containing protein</fullName>
    </recommendedName>
</protein>
<dbReference type="InterPro" id="IPR025202">
    <property type="entry name" value="PLD-like_dom"/>
</dbReference>
<name>A0A7K4FPP8_9ARCH</name>
<dbReference type="GO" id="GO:0030572">
    <property type="term" value="F:phosphatidyltransferase activity"/>
    <property type="evidence" value="ECO:0007669"/>
    <property type="project" value="UniProtKB-ARBA"/>
</dbReference>
<dbReference type="GO" id="GO:0032049">
    <property type="term" value="P:cardiolipin biosynthetic process"/>
    <property type="evidence" value="ECO:0007669"/>
    <property type="project" value="UniProtKB-ARBA"/>
</dbReference>
<dbReference type="Pfam" id="PF13091">
    <property type="entry name" value="PLDc_2"/>
    <property type="match status" value="1"/>
</dbReference>
<accession>A0A7K4FPP8</accession>
<feature type="domain" description="PLD phosphodiesterase" evidence="1">
    <location>
        <begin position="163"/>
        <end position="190"/>
    </location>
</feature>
<dbReference type="PANTHER" id="PTHR21248">
    <property type="entry name" value="CARDIOLIPIN SYNTHASE"/>
    <property type="match status" value="1"/>
</dbReference>
<evidence type="ECO:0000313" key="3">
    <source>
        <dbReference type="Proteomes" id="UP000546917"/>
    </source>
</evidence>
<evidence type="ECO:0000313" key="2">
    <source>
        <dbReference type="EMBL" id="NOL61000.1"/>
    </source>
</evidence>
<comment type="caution">
    <text evidence="2">The sequence shown here is derived from an EMBL/GenBank/DDBJ whole genome shotgun (WGS) entry which is preliminary data.</text>
</comment>
<evidence type="ECO:0000259" key="1">
    <source>
        <dbReference type="PROSITE" id="PS50035"/>
    </source>
</evidence>
<sequence length="224" mass="25338">ADIRKTINWATRNNIIIKGNKNQYGEKTYLLTDNDVKIEKDKVCISVTAPKASNLSIEKTMNRNGFISTDLAFKKVISSAQNKIRIASPFLQKNVQNVNSLPDLEEIILSAYTRGCKFIILSREVNNKRFNDLNWLIDLSKRNGYGDKLEIFDYYKSKQDGTLDSSNHAKLIIADENIAYIGSAELRLNSLYRNFEVGVVLEGPSITGLSELFDGMINNSQKVY</sequence>
<dbReference type="EMBL" id="JABGBP010000390">
    <property type="protein sequence ID" value="NOL61000.1"/>
    <property type="molecule type" value="Genomic_DNA"/>
</dbReference>
<dbReference type="SUPFAM" id="SSF56024">
    <property type="entry name" value="Phospholipase D/nuclease"/>
    <property type="match status" value="1"/>
</dbReference>
<proteinExistence type="predicted"/>
<dbReference type="PANTHER" id="PTHR21248:SF22">
    <property type="entry name" value="PHOSPHOLIPASE D"/>
    <property type="match status" value="1"/>
</dbReference>
<feature type="non-terminal residue" evidence="2">
    <location>
        <position position="1"/>
    </location>
</feature>
<gene>
    <name evidence="2" type="ORF">HLB00_09225</name>
</gene>
<dbReference type="Gene3D" id="3.30.870.10">
    <property type="entry name" value="Endonuclease Chain A"/>
    <property type="match status" value="1"/>
</dbReference>
<dbReference type="AlphaFoldDB" id="A0A7K4FPP8"/>
<dbReference type="InterPro" id="IPR001736">
    <property type="entry name" value="PLipase_D/transphosphatidylase"/>
</dbReference>
<dbReference type="Proteomes" id="UP000546917">
    <property type="component" value="Unassembled WGS sequence"/>
</dbReference>
<reference evidence="2 3" key="1">
    <citation type="submission" date="2020-05" db="EMBL/GenBank/DDBJ databases">
        <authorList>
            <person name="Zhang R."/>
        </authorList>
    </citation>
    <scope>NUCLEOTIDE SEQUENCE [LARGE SCALE GENOMIC DNA]</scope>
    <source>
        <strain evidence="2 3">DSM 28986</strain>
    </source>
</reference>
<dbReference type="PROSITE" id="PS50035">
    <property type="entry name" value="PLD"/>
    <property type="match status" value="1"/>
</dbReference>